<dbReference type="KEGG" id="pmar:B0X71_13520"/>
<dbReference type="GO" id="GO:0008705">
    <property type="term" value="F:methionine synthase activity"/>
    <property type="evidence" value="ECO:0007669"/>
    <property type="project" value="TreeGrafter"/>
</dbReference>
<dbReference type="EMBL" id="CP019640">
    <property type="protein sequence ID" value="AQQ54014.1"/>
    <property type="molecule type" value="Genomic_DNA"/>
</dbReference>
<protein>
    <recommendedName>
        <fullName evidence="3">B12-binding domain-containing protein</fullName>
    </recommendedName>
</protein>
<dbReference type="PANTHER" id="PTHR45833">
    <property type="entry name" value="METHIONINE SYNTHASE"/>
    <property type="match status" value="1"/>
</dbReference>
<dbReference type="GO" id="GO:0050667">
    <property type="term" value="P:homocysteine metabolic process"/>
    <property type="evidence" value="ECO:0007669"/>
    <property type="project" value="TreeGrafter"/>
</dbReference>
<evidence type="ECO:0000259" key="3">
    <source>
        <dbReference type="PROSITE" id="PS51332"/>
    </source>
</evidence>
<dbReference type="Gene3D" id="3.40.50.280">
    <property type="entry name" value="Cobalamin-binding domain"/>
    <property type="match status" value="1"/>
</dbReference>
<reference evidence="4 5" key="1">
    <citation type="submission" date="2017-02" db="EMBL/GenBank/DDBJ databases">
        <title>The complete genomic sequence of a novel cold adapted crude oil-degrading bacterium Planococcus qaidamina Y42.</title>
        <authorList>
            <person name="Yang R."/>
        </authorList>
    </citation>
    <scope>NUCLEOTIDE SEQUENCE [LARGE SCALE GENOMIC DNA]</scope>
    <source>
        <strain evidence="4 5">Y42</strain>
    </source>
</reference>
<sequence>MLIEPKALARLFLDGEETKALTEIQAYLAEHSKKELYHDLLTPAMIHIGELWERNEISVADEHLATAICDFVMSAVDIRPVSLPSDGSKTALVLGVEGEQHYLGLKMTASLLRENGWSVHYLGPDLPLDHALAAAERWQPDAIGLSAALAYRAPAVRKFVEAFLELQPAPVIFIGGRAVSAADLSHLEQEGVLLFDNLHQLERWIREEGGTEQYEKSAI</sequence>
<dbReference type="PROSITE" id="PS51332">
    <property type="entry name" value="B12_BINDING"/>
    <property type="match status" value="1"/>
</dbReference>
<dbReference type="GO" id="GO:0046653">
    <property type="term" value="P:tetrahydrofolate metabolic process"/>
    <property type="evidence" value="ECO:0007669"/>
    <property type="project" value="TreeGrafter"/>
</dbReference>
<dbReference type="InterPro" id="IPR036594">
    <property type="entry name" value="Meth_synthase_dom"/>
</dbReference>
<dbReference type="Proteomes" id="UP000188184">
    <property type="component" value="Chromosome"/>
</dbReference>
<proteinExistence type="predicted"/>
<dbReference type="InterPro" id="IPR050554">
    <property type="entry name" value="Met_Synthase/Corrinoid"/>
</dbReference>
<dbReference type="InterPro" id="IPR006158">
    <property type="entry name" value="Cobalamin-bd"/>
</dbReference>
<dbReference type="SUPFAM" id="SSF52242">
    <property type="entry name" value="Cobalamin (vitamin B12)-binding domain"/>
    <property type="match status" value="1"/>
</dbReference>
<keyword evidence="1" id="KW-0479">Metal-binding</keyword>
<dbReference type="GO" id="GO:0046872">
    <property type="term" value="F:metal ion binding"/>
    <property type="evidence" value="ECO:0007669"/>
    <property type="project" value="UniProtKB-KW"/>
</dbReference>
<name>A0A1Q2L0W3_9BACL</name>
<evidence type="ECO:0000313" key="4">
    <source>
        <dbReference type="EMBL" id="AQQ54014.1"/>
    </source>
</evidence>
<dbReference type="GO" id="GO:0005829">
    <property type="term" value="C:cytosol"/>
    <property type="evidence" value="ECO:0007669"/>
    <property type="project" value="TreeGrafter"/>
</dbReference>
<dbReference type="Pfam" id="PF02310">
    <property type="entry name" value="B12-binding"/>
    <property type="match status" value="1"/>
</dbReference>
<dbReference type="OrthoDB" id="5756833at2"/>
<gene>
    <name evidence="4" type="ORF">B0X71_13520</name>
</gene>
<dbReference type="GO" id="GO:0031419">
    <property type="term" value="F:cobalamin binding"/>
    <property type="evidence" value="ECO:0007669"/>
    <property type="project" value="InterPro"/>
</dbReference>
<dbReference type="RefSeq" id="WP_077589907.1">
    <property type="nucleotide sequence ID" value="NZ_CP019640.1"/>
</dbReference>
<dbReference type="AlphaFoldDB" id="A0A1Q2L0W3"/>
<dbReference type="PANTHER" id="PTHR45833:SF1">
    <property type="entry name" value="METHIONINE SYNTHASE"/>
    <property type="match status" value="1"/>
</dbReference>
<dbReference type="InterPro" id="IPR003759">
    <property type="entry name" value="Cbl-bd_cap"/>
</dbReference>
<accession>A0A1Q2L0W3</accession>
<evidence type="ECO:0000313" key="5">
    <source>
        <dbReference type="Proteomes" id="UP000188184"/>
    </source>
</evidence>
<feature type="domain" description="B12-binding" evidence="3">
    <location>
        <begin position="88"/>
        <end position="215"/>
    </location>
</feature>
<evidence type="ECO:0000256" key="2">
    <source>
        <dbReference type="ARBA" id="ARBA00023285"/>
    </source>
</evidence>
<keyword evidence="5" id="KW-1185">Reference proteome</keyword>
<dbReference type="Pfam" id="PF02607">
    <property type="entry name" value="B12-binding_2"/>
    <property type="match status" value="1"/>
</dbReference>
<dbReference type="Gene3D" id="1.10.1240.10">
    <property type="entry name" value="Methionine synthase domain"/>
    <property type="match status" value="1"/>
</dbReference>
<keyword evidence="2" id="KW-0170">Cobalt</keyword>
<evidence type="ECO:0000256" key="1">
    <source>
        <dbReference type="ARBA" id="ARBA00022723"/>
    </source>
</evidence>
<organism evidence="4 5">
    <name type="scientific">Planococcus lenghuensis</name>
    <dbReference type="NCBI Taxonomy" id="2213202"/>
    <lineage>
        <taxon>Bacteria</taxon>
        <taxon>Bacillati</taxon>
        <taxon>Bacillota</taxon>
        <taxon>Bacilli</taxon>
        <taxon>Bacillales</taxon>
        <taxon>Caryophanaceae</taxon>
        <taxon>Planococcus</taxon>
    </lineage>
</organism>
<dbReference type="InterPro" id="IPR036724">
    <property type="entry name" value="Cobalamin-bd_sf"/>
</dbReference>